<evidence type="ECO:0000313" key="2">
    <source>
        <dbReference type="EMBL" id="KTD25565.1"/>
    </source>
</evidence>
<proteinExistence type="predicted"/>
<evidence type="ECO:0000313" key="3">
    <source>
        <dbReference type="Proteomes" id="UP000054908"/>
    </source>
</evidence>
<reference evidence="2 3" key="1">
    <citation type="submission" date="2015-11" db="EMBL/GenBank/DDBJ databases">
        <title>Genomic analysis of 38 Legionella species identifies large and diverse effector repertoires.</title>
        <authorList>
            <person name="Burstein D."/>
            <person name="Amaro F."/>
            <person name="Zusman T."/>
            <person name="Lifshitz Z."/>
            <person name="Cohen O."/>
            <person name="Gilbert J.A."/>
            <person name="Pupko T."/>
            <person name="Shuman H.A."/>
            <person name="Segal G."/>
        </authorList>
    </citation>
    <scope>NUCLEOTIDE SEQUENCE [LARGE SCALE GENOMIC DNA]</scope>
    <source>
        <strain evidence="2 3">PX-1-G2-E2</strain>
    </source>
</reference>
<comment type="caution">
    <text evidence="2">The sequence shown here is derived from an EMBL/GenBank/DDBJ whole genome shotgun (WGS) entry which is preliminary data.</text>
</comment>
<name>A0A0W0W017_9GAMM</name>
<accession>A0A0W0W017</accession>
<protein>
    <submittedName>
        <fullName evidence="2">Uncharacterized protein</fullName>
    </submittedName>
</protein>
<dbReference type="PATRIC" id="fig|466.6.peg.2036"/>
<organism evidence="2 3">
    <name type="scientific">Legionella maceachernii</name>
    <dbReference type="NCBI Taxonomy" id="466"/>
    <lineage>
        <taxon>Bacteria</taxon>
        <taxon>Pseudomonadati</taxon>
        <taxon>Pseudomonadota</taxon>
        <taxon>Gammaproteobacteria</taxon>
        <taxon>Legionellales</taxon>
        <taxon>Legionellaceae</taxon>
        <taxon>Legionella</taxon>
    </lineage>
</organism>
<feature type="signal peptide" evidence="1">
    <location>
        <begin position="1"/>
        <end position="22"/>
    </location>
</feature>
<dbReference type="EMBL" id="LNYL01000044">
    <property type="protein sequence ID" value="KTD25565.1"/>
    <property type="molecule type" value="Genomic_DNA"/>
</dbReference>
<dbReference type="Proteomes" id="UP000054908">
    <property type="component" value="Unassembled WGS sequence"/>
</dbReference>
<evidence type="ECO:0000256" key="1">
    <source>
        <dbReference type="SAM" id="SignalP"/>
    </source>
</evidence>
<dbReference type="OrthoDB" id="5640090at2"/>
<dbReference type="AlphaFoldDB" id="A0A0W0W017"/>
<gene>
    <name evidence="2" type="ORF">Lmac_1929</name>
</gene>
<keyword evidence="3" id="KW-1185">Reference proteome</keyword>
<keyword evidence="1" id="KW-0732">Signal</keyword>
<feature type="chain" id="PRO_5006915241" evidence="1">
    <location>
        <begin position="23"/>
        <end position="155"/>
    </location>
</feature>
<sequence length="155" mass="17542">MLKKFIIPVLFGLTTQSFSAEANYLFFQTASQGTLQKMGQSDYLLTLDYPSEYINYFSERPVRKAGVSRLKEFFSLWDSNSKVDFSKNPPNAAITMIPTKGSNTQELIATISKPSFSRNSVSYHLKSINDTHIETGNYKHVVLFFDSIPWNSGGF</sequence>
<dbReference type="RefSeq" id="WP_058452677.1">
    <property type="nucleotide sequence ID" value="NZ_CAAAIB010000002.1"/>
</dbReference>